<dbReference type="PANTHER" id="PTHR45726:SF3">
    <property type="entry name" value="LEUKOTRIENE A-4 HYDROLASE"/>
    <property type="match status" value="1"/>
</dbReference>
<dbReference type="RefSeq" id="WP_003863239.1">
    <property type="nucleotide sequence ID" value="NZ_CP011309.1"/>
</dbReference>
<dbReference type="CDD" id="cd09603">
    <property type="entry name" value="M1_APN_like"/>
    <property type="match status" value="1"/>
</dbReference>
<dbReference type="Gene3D" id="1.10.390.10">
    <property type="entry name" value="Neutral Protease Domain 2"/>
    <property type="match status" value="1"/>
</dbReference>
<name>A0A0F6Z4D8_9CORY</name>
<dbReference type="Gene3D" id="2.60.40.1730">
    <property type="entry name" value="tricorn interacting facor f3 domain"/>
    <property type="match status" value="1"/>
</dbReference>
<dbReference type="InterPro" id="IPR001930">
    <property type="entry name" value="Peptidase_M1"/>
</dbReference>
<dbReference type="InterPro" id="IPR014782">
    <property type="entry name" value="Peptidase_M1_dom"/>
</dbReference>
<evidence type="ECO:0000256" key="8">
    <source>
        <dbReference type="ARBA" id="ARBA00022723"/>
    </source>
</evidence>
<dbReference type="GO" id="GO:0005737">
    <property type="term" value="C:cytoplasm"/>
    <property type="evidence" value="ECO:0007669"/>
    <property type="project" value="UniProtKB-SubCell"/>
</dbReference>
<dbReference type="SUPFAM" id="SSF63737">
    <property type="entry name" value="Leukotriene A4 hydrolase N-terminal domain"/>
    <property type="match status" value="1"/>
</dbReference>
<feature type="domain" description="Aminopeptidase N-like N-terminal" evidence="17">
    <location>
        <begin position="31"/>
        <end position="207"/>
    </location>
</feature>
<dbReference type="EC" id="3.4.11.2" evidence="4"/>
<evidence type="ECO:0000256" key="3">
    <source>
        <dbReference type="ARBA" id="ARBA00010136"/>
    </source>
</evidence>
<accession>A0A0F6Z4D8</accession>
<dbReference type="PANTHER" id="PTHR45726">
    <property type="entry name" value="LEUKOTRIENE A-4 HYDROLASE"/>
    <property type="match status" value="1"/>
</dbReference>
<keyword evidence="8 15" id="KW-0479">Metal-binding</keyword>
<protein>
    <recommendedName>
        <fullName evidence="5">Aminopeptidase N</fullName>
        <ecNumber evidence="4">3.4.11.2</ecNumber>
    </recommendedName>
    <alternativeName>
        <fullName evidence="12">Alanine aminopeptidase</fullName>
    </alternativeName>
    <alternativeName>
        <fullName evidence="13">Lysyl aminopeptidase</fullName>
    </alternativeName>
</protein>
<dbReference type="SUPFAM" id="SSF55486">
    <property type="entry name" value="Metalloproteases ('zincins'), catalytic domain"/>
    <property type="match status" value="1"/>
</dbReference>
<keyword evidence="7" id="KW-0645">Protease</keyword>
<evidence type="ECO:0000259" key="16">
    <source>
        <dbReference type="Pfam" id="PF01433"/>
    </source>
</evidence>
<dbReference type="InterPro" id="IPR042097">
    <property type="entry name" value="Aminopeptidase_N-like_N_sf"/>
</dbReference>
<dbReference type="EMBL" id="CP011309">
    <property type="protein sequence ID" value="AKF26400.1"/>
    <property type="molecule type" value="Genomic_DNA"/>
</dbReference>
<evidence type="ECO:0000256" key="14">
    <source>
        <dbReference type="PIRSR" id="PIRSR634015-1"/>
    </source>
</evidence>
<proteinExistence type="inferred from homology"/>
<evidence type="ECO:0000259" key="17">
    <source>
        <dbReference type="Pfam" id="PF17900"/>
    </source>
</evidence>
<evidence type="ECO:0000256" key="11">
    <source>
        <dbReference type="ARBA" id="ARBA00023049"/>
    </source>
</evidence>
<feature type="active site" description="Proton acceptor" evidence="14">
    <location>
        <position position="309"/>
    </location>
</feature>
<evidence type="ECO:0000256" key="7">
    <source>
        <dbReference type="ARBA" id="ARBA00022670"/>
    </source>
</evidence>
<evidence type="ECO:0000256" key="1">
    <source>
        <dbReference type="ARBA" id="ARBA00000098"/>
    </source>
</evidence>
<keyword evidence="18" id="KW-0031">Aminopeptidase</keyword>
<evidence type="ECO:0000256" key="5">
    <source>
        <dbReference type="ARBA" id="ARBA00015611"/>
    </source>
</evidence>
<dbReference type="HOGENOM" id="CLU_014298_2_0_11"/>
<gene>
    <name evidence="18" type="ORF">YH66_01935</name>
</gene>
<feature type="binding site" evidence="15">
    <location>
        <position position="308"/>
    </location>
    <ligand>
        <name>Zn(2+)</name>
        <dbReference type="ChEBI" id="CHEBI:29105"/>
        <note>catalytic</note>
    </ligand>
</feature>
<comment type="similarity">
    <text evidence="3">Belongs to the peptidase M1 family.</text>
</comment>
<comment type="catalytic activity">
    <reaction evidence="1">
        <text>Release of an N-terminal amino acid, Xaa-|-Yaa- from a peptide, amide or arylamide. Xaa is preferably Ala, but may be most amino acids including Pro (slow action). When a terminal hydrophobic residue is followed by a prolyl residue, the two may be released as an intact Xaa-Pro dipeptide.</text>
        <dbReference type="EC" id="3.4.11.2"/>
    </reaction>
</comment>
<dbReference type="GO" id="GO:0008270">
    <property type="term" value="F:zinc ion binding"/>
    <property type="evidence" value="ECO:0007669"/>
    <property type="project" value="InterPro"/>
</dbReference>
<keyword evidence="9" id="KW-0378">Hydrolase</keyword>
<dbReference type="PATRIC" id="fig|92706.3.peg.402"/>
<dbReference type="InterPro" id="IPR045357">
    <property type="entry name" value="Aminopeptidase_N-like_N"/>
</dbReference>
<evidence type="ECO:0000313" key="19">
    <source>
        <dbReference type="Proteomes" id="UP000034037"/>
    </source>
</evidence>
<comment type="cofactor">
    <cofactor evidence="15">
        <name>Zn(2+)</name>
        <dbReference type="ChEBI" id="CHEBI:29105"/>
    </cofactor>
    <text evidence="15">Binds 1 zinc ion per subunit.</text>
</comment>
<organism evidence="18 19">
    <name type="scientific">[Brevibacterium] flavum</name>
    <dbReference type="NCBI Taxonomy" id="92706"/>
    <lineage>
        <taxon>Bacteria</taxon>
        <taxon>Bacillati</taxon>
        <taxon>Actinomycetota</taxon>
        <taxon>Actinomycetes</taxon>
        <taxon>Mycobacteriales</taxon>
        <taxon>Corynebacteriaceae</taxon>
        <taxon>Corynebacterium</taxon>
    </lineage>
</organism>
<evidence type="ECO:0000256" key="15">
    <source>
        <dbReference type="PIRSR" id="PIRSR634015-3"/>
    </source>
</evidence>
<dbReference type="GO" id="GO:0016285">
    <property type="term" value="F:alanyl aminopeptidase activity"/>
    <property type="evidence" value="ECO:0007669"/>
    <property type="project" value="UniProtKB-EC"/>
</dbReference>
<dbReference type="PRINTS" id="PR00756">
    <property type="entry name" value="ALADIPTASE"/>
</dbReference>
<feature type="active site" description="Proton donor" evidence="14">
    <location>
        <position position="384"/>
    </location>
</feature>
<comment type="subcellular location">
    <subcellularLocation>
        <location evidence="2">Cytoplasm</location>
    </subcellularLocation>
</comment>
<dbReference type="InterPro" id="IPR027268">
    <property type="entry name" value="Peptidase_M4/M1_CTD_sf"/>
</dbReference>
<dbReference type="AlphaFoldDB" id="A0A0F6Z4D8"/>
<keyword evidence="11" id="KW-0482">Metalloprotease</keyword>
<feature type="domain" description="Peptidase M1 membrane alanine aminopeptidase" evidence="16">
    <location>
        <begin position="250"/>
        <end position="445"/>
    </location>
</feature>
<dbReference type="GO" id="GO:0006508">
    <property type="term" value="P:proteolysis"/>
    <property type="evidence" value="ECO:0007669"/>
    <property type="project" value="UniProtKB-KW"/>
</dbReference>
<dbReference type="Proteomes" id="UP000034037">
    <property type="component" value="Chromosome"/>
</dbReference>
<evidence type="ECO:0000256" key="13">
    <source>
        <dbReference type="ARBA" id="ARBA00031533"/>
    </source>
</evidence>
<evidence type="ECO:0000256" key="2">
    <source>
        <dbReference type="ARBA" id="ARBA00004496"/>
    </source>
</evidence>
<evidence type="ECO:0000313" key="18">
    <source>
        <dbReference type="EMBL" id="AKF26400.1"/>
    </source>
</evidence>
<feature type="binding site" evidence="15">
    <location>
        <position position="312"/>
    </location>
    <ligand>
        <name>Zn(2+)</name>
        <dbReference type="ChEBI" id="CHEBI:29105"/>
        <note>catalytic</note>
    </ligand>
</feature>
<evidence type="ECO:0000256" key="4">
    <source>
        <dbReference type="ARBA" id="ARBA00012564"/>
    </source>
</evidence>
<dbReference type="GO" id="GO:0008237">
    <property type="term" value="F:metallopeptidase activity"/>
    <property type="evidence" value="ECO:0007669"/>
    <property type="project" value="UniProtKB-KW"/>
</dbReference>
<dbReference type="Pfam" id="PF01433">
    <property type="entry name" value="Peptidase_M1"/>
    <property type="match status" value="1"/>
</dbReference>
<evidence type="ECO:0000256" key="6">
    <source>
        <dbReference type="ARBA" id="ARBA00022490"/>
    </source>
</evidence>
<keyword evidence="10 15" id="KW-0862">Zinc</keyword>
<dbReference type="InterPro" id="IPR034015">
    <property type="entry name" value="M1_LTA4H"/>
</dbReference>
<evidence type="ECO:0000256" key="12">
    <source>
        <dbReference type="ARBA" id="ARBA00029811"/>
    </source>
</evidence>
<feature type="binding site" evidence="15">
    <location>
        <position position="331"/>
    </location>
    <ligand>
        <name>Zn(2+)</name>
        <dbReference type="ChEBI" id="CHEBI:29105"/>
        <note>catalytic</note>
    </ligand>
</feature>
<dbReference type="Pfam" id="PF17900">
    <property type="entry name" value="Peptidase_M1_N"/>
    <property type="match status" value="1"/>
</dbReference>
<sequence length="460" mass="51580">MIMRRLRSTPVPGTRDSYTGIDFNLGFHIRRYELDLTYRVAPNLLMGTATLHMDNYRALDALTLDFGGSLRVEKVTAKGTAGTHIQVARFRHAGRKLRITFRNQIPVDQEFSLTIRYRGNPRPLRSEWGMIGWEELDNGALVAAQPCGAPSWFPCDDTPDEKALFDVHFHTDNGYAAIITGDLISKNVSGSMTTWHYQSREPMATYLAAVHVGEYDTVSLGVSESGVVVEAYVPVGDAALRSRILEDFAKQVDMLDAYEKLFGPYPFRSYRVVITEDELEIPLEAQGLSSFGANHATGEGTWERLIAHELSHQWFGNSLGLAQWNDIWLNEGFACYAEWLWFEAAGVKPAAESALEFYRGLEALPKDILLGDPGAHDMFDDRVYKRGALTVHALRVLLGDEAFFKAVQAYVSEGRHGLVEPRDLKRHLYAVSTDHAALDAVWHSWLRDLELPEFPSGGLD</sequence>
<evidence type="ECO:0000256" key="10">
    <source>
        <dbReference type="ARBA" id="ARBA00022833"/>
    </source>
</evidence>
<keyword evidence="6" id="KW-0963">Cytoplasm</keyword>
<evidence type="ECO:0000256" key="9">
    <source>
        <dbReference type="ARBA" id="ARBA00022801"/>
    </source>
</evidence>
<keyword evidence="19" id="KW-1185">Reference proteome</keyword>
<reference evidence="18 19" key="1">
    <citation type="submission" date="2015-04" db="EMBL/GenBank/DDBJ databases">
        <title>Complete Genome Sequence of Brevibacterium flavum ATCC 15168.</title>
        <authorList>
            <person name="Ahn J."/>
            <person name="Park G."/>
            <person name="Jeon W."/>
            <person name="Jang Y."/>
            <person name="Jang M."/>
            <person name="Lee H."/>
            <person name="Lee H."/>
        </authorList>
    </citation>
    <scope>NUCLEOTIDE SEQUENCE [LARGE SCALE GENOMIC DNA]</scope>
    <source>
        <strain evidence="18 19">ATCC 15168</strain>
    </source>
</reference>